<dbReference type="PROSITE" id="PS50011">
    <property type="entry name" value="PROTEIN_KINASE_DOM"/>
    <property type="match status" value="1"/>
</dbReference>
<gene>
    <name evidence="10" type="primary">Mylk3</name>
    <name evidence="10" type="ORF">SMICAP_R10516</name>
</gene>
<dbReference type="PROSITE" id="PS00107">
    <property type="entry name" value="PROTEIN_KINASE_ATP"/>
    <property type="match status" value="1"/>
</dbReference>
<feature type="compositionally biased region" description="Basic and acidic residues" evidence="8">
    <location>
        <begin position="405"/>
        <end position="415"/>
    </location>
</feature>
<evidence type="ECO:0000256" key="7">
    <source>
        <dbReference type="PROSITE-ProRule" id="PRU10141"/>
    </source>
</evidence>
<feature type="compositionally biased region" description="Basic and acidic residues" evidence="8">
    <location>
        <begin position="373"/>
        <end position="384"/>
    </location>
</feature>
<dbReference type="GO" id="GO:0005634">
    <property type="term" value="C:nucleus"/>
    <property type="evidence" value="ECO:0007669"/>
    <property type="project" value="TreeGrafter"/>
</dbReference>
<evidence type="ECO:0000256" key="3">
    <source>
        <dbReference type="ARBA" id="ARBA00022679"/>
    </source>
</evidence>
<dbReference type="GO" id="GO:0005524">
    <property type="term" value="F:ATP binding"/>
    <property type="evidence" value="ECO:0007669"/>
    <property type="project" value="UniProtKB-UniRule"/>
</dbReference>
<evidence type="ECO:0000313" key="11">
    <source>
        <dbReference type="Proteomes" id="UP000567624"/>
    </source>
</evidence>
<feature type="non-terminal residue" evidence="10">
    <location>
        <position position="810"/>
    </location>
</feature>
<feature type="binding site" evidence="7">
    <location>
        <position position="531"/>
    </location>
    <ligand>
        <name>ATP</name>
        <dbReference type="ChEBI" id="CHEBI:30616"/>
    </ligand>
</feature>
<accession>A0A7K8QVV0</accession>
<evidence type="ECO:0000313" key="10">
    <source>
        <dbReference type="EMBL" id="NXF08918.1"/>
    </source>
</evidence>
<evidence type="ECO:0000256" key="5">
    <source>
        <dbReference type="ARBA" id="ARBA00022777"/>
    </source>
</evidence>
<keyword evidence="2" id="KW-0723">Serine/threonine-protein kinase</keyword>
<comment type="similarity">
    <text evidence="1">Belongs to the protein kinase superfamily. CAMK Ser/Thr protein kinase family.</text>
</comment>
<feature type="compositionally biased region" description="Basic and acidic residues" evidence="8">
    <location>
        <begin position="168"/>
        <end position="188"/>
    </location>
</feature>
<dbReference type="InterPro" id="IPR008271">
    <property type="entry name" value="Ser/Thr_kinase_AS"/>
</dbReference>
<dbReference type="SMART" id="SM00220">
    <property type="entry name" value="S_TKc"/>
    <property type="match status" value="1"/>
</dbReference>
<reference evidence="10 11" key="1">
    <citation type="submission" date="2019-09" db="EMBL/GenBank/DDBJ databases">
        <title>Bird 10,000 Genomes (B10K) Project - Family phase.</title>
        <authorList>
            <person name="Zhang G."/>
        </authorList>
    </citation>
    <scope>NUCLEOTIDE SEQUENCE [LARGE SCALE GENOMIC DNA]</scope>
    <source>
        <strain evidence="10">B10K-CU-031-20</strain>
    </source>
</reference>
<comment type="caution">
    <text evidence="10">The sequence shown here is derived from an EMBL/GenBank/DDBJ whole genome shotgun (WGS) entry which is preliminary data.</text>
</comment>
<evidence type="ECO:0000256" key="4">
    <source>
        <dbReference type="ARBA" id="ARBA00022741"/>
    </source>
</evidence>
<feature type="region of interest" description="Disordered" evidence="8">
    <location>
        <begin position="146"/>
        <end position="208"/>
    </location>
</feature>
<feature type="region of interest" description="Disordered" evidence="8">
    <location>
        <begin position="373"/>
        <end position="452"/>
    </location>
</feature>
<evidence type="ECO:0000256" key="1">
    <source>
        <dbReference type="ARBA" id="ARBA00006692"/>
    </source>
</evidence>
<dbReference type="SUPFAM" id="SSF56112">
    <property type="entry name" value="Protein kinase-like (PK-like)"/>
    <property type="match status" value="1"/>
</dbReference>
<dbReference type="EMBL" id="VWYW01000330">
    <property type="protein sequence ID" value="NXF08918.1"/>
    <property type="molecule type" value="Genomic_DNA"/>
</dbReference>
<evidence type="ECO:0000256" key="8">
    <source>
        <dbReference type="SAM" id="MobiDB-lite"/>
    </source>
</evidence>
<feature type="domain" description="Protein kinase" evidence="9">
    <location>
        <begin position="502"/>
        <end position="757"/>
    </location>
</feature>
<dbReference type="GO" id="GO:0035556">
    <property type="term" value="P:intracellular signal transduction"/>
    <property type="evidence" value="ECO:0007669"/>
    <property type="project" value="TreeGrafter"/>
</dbReference>
<sequence>VDQKLYLLNEKMDKLLHFQEDLTDKLQHVNRGIDDVEKGINKLTVSQAAPAETDAVQKGLKVSDSAHQADVHSICSEVLKLMKAAQLDALKHKERLAKIEKRVDTLDKVITFVGEVLKNSKVVDFILKGIVPWKKGSLLEIPVEAKDKPEESGAKPKHVLSNRGTQTESKKPLEANKADSKPQVKERTSQQQVVEGAGKTHSSKSCQQQKDIGVKALNQHNGLPFVHQDQVGNQNVPAKAQNMDRAPRPDECHRQLVHQKLGKNENKPPPLSVASREAVPSTSQAISDTGCEVTHTSMLFGALLSVCEYFLRRLIQIAFINTVEICGFGNFIGFSSPMKFQKQGYPSASNVDCLPCRISISVHVTDMKEKIEKAKEGNISDNRSRSPKVKPPSPTPADLKGVKPLPEKLKLKESPKNISTESNPAVKGDNKQNELAPQTGGSGNDARQCPGVAPEKMRSLEGDRELPTQAEMIIDDSPSPPAPFEHRIVSVKQTEVTTCYSVCRHEVLGGGRFGQVHKCTEISTGLTLAAKIIKVKGAKDKEEVKNEINIMNQLNHVNLIQLYDAFEAKNNVTLIMEYLDGGELFDRITDENYHLTELDAILFTKQICEGVHYLHQHYILHLDLKPENILCVNHTGNQIKIIDFGLARRYKPCEKLKVNFGTPEFLAPEVVNYDFVSFPTDMWSVGVITYMLLSGLSPFLGETDAETMNYVLNCSWDFDAEAFEHISEEAKDFISRLLVKEKSCRLSATQCLRHEWLQQLPAKAQRAQLRLKSQLLLQRYLAHRKWKKHFYVVAAANRLKRFKSVSVKLV</sequence>
<dbReference type="PANTHER" id="PTHR24342:SF20">
    <property type="entry name" value="MYOSIN LIGHT CHAIN KINASE, SMOOTH MUSCLE"/>
    <property type="match status" value="1"/>
</dbReference>
<evidence type="ECO:0000256" key="6">
    <source>
        <dbReference type="ARBA" id="ARBA00022840"/>
    </source>
</evidence>
<dbReference type="Gene3D" id="1.10.510.10">
    <property type="entry name" value="Transferase(Phosphotransferase) domain 1"/>
    <property type="match status" value="1"/>
</dbReference>
<organism evidence="10 11">
    <name type="scientific">Smithornis capensis</name>
    <dbReference type="NCBI Taxonomy" id="363769"/>
    <lineage>
        <taxon>Eukaryota</taxon>
        <taxon>Metazoa</taxon>
        <taxon>Chordata</taxon>
        <taxon>Craniata</taxon>
        <taxon>Vertebrata</taxon>
        <taxon>Euteleostomi</taxon>
        <taxon>Archelosauria</taxon>
        <taxon>Archosauria</taxon>
        <taxon>Dinosauria</taxon>
        <taxon>Saurischia</taxon>
        <taxon>Theropoda</taxon>
        <taxon>Coelurosauria</taxon>
        <taxon>Aves</taxon>
        <taxon>Neognathae</taxon>
        <taxon>Neoaves</taxon>
        <taxon>Telluraves</taxon>
        <taxon>Australaves</taxon>
        <taxon>Passeriformes</taxon>
        <taxon>Eurylaimidae</taxon>
        <taxon>Smithornis</taxon>
    </lineage>
</organism>
<dbReference type="Proteomes" id="UP000567624">
    <property type="component" value="Unassembled WGS sequence"/>
</dbReference>
<name>A0A7K8QVV0_9PASS</name>
<keyword evidence="11" id="KW-1185">Reference proteome</keyword>
<dbReference type="FunFam" id="1.10.510.10:FF:000135">
    <property type="entry name" value="Putative myosin light chain kinase 3"/>
    <property type="match status" value="1"/>
</dbReference>
<dbReference type="GO" id="GO:0043065">
    <property type="term" value="P:positive regulation of apoptotic process"/>
    <property type="evidence" value="ECO:0007669"/>
    <property type="project" value="TreeGrafter"/>
</dbReference>
<dbReference type="Pfam" id="PF00069">
    <property type="entry name" value="Pkinase"/>
    <property type="match status" value="1"/>
</dbReference>
<dbReference type="CDD" id="cd14192">
    <property type="entry name" value="STKc_MLCK3"/>
    <property type="match status" value="1"/>
</dbReference>
<evidence type="ECO:0000259" key="9">
    <source>
        <dbReference type="PROSITE" id="PS50011"/>
    </source>
</evidence>
<evidence type="ECO:0000256" key="2">
    <source>
        <dbReference type="ARBA" id="ARBA00022527"/>
    </source>
</evidence>
<dbReference type="FunFam" id="3.30.200.20:FF:000196">
    <property type="entry name" value="Myosin light chain kinase family, member 4"/>
    <property type="match status" value="1"/>
</dbReference>
<dbReference type="AlphaFoldDB" id="A0A7K8QVV0"/>
<keyword evidence="4 7" id="KW-0547">Nucleotide-binding</keyword>
<keyword evidence="5 10" id="KW-0418">Kinase</keyword>
<keyword evidence="6 7" id="KW-0067">ATP-binding</keyword>
<dbReference type="Gene3D" id="3.30.200.20">
    <property type="entry name" value="Phosphorylase Kinase, domain 1"/>
    <property type="match status" value="1"/>
</dbReference>
<dbReference type="InterPro" id="IPR017441">
    <property type="entry name" value="Protein_kinase_ATP_BS"/>
</dbReference>
<feature type="non-terminal residue" evidence="10">
    <location>
        <position position="1"/>
    </location>
</feature>
<keyword evidence="3" id="KW-0808">Transferase</keyword>
<dbReference type="PANTHER" id="PTHR24342">
    <property type="entry name" value="SERINE/THREONINE-PROTEIN KINASE 17"/>
    <property type="match status" value="1"/>
</dbReference>
<dbReference type="InterPro" id="IPR000719">
    <property type="entry name" value="Prot_kinase_dom"/>
</dbReference>
<protein>
    <submittedName>
        <fullName evidence="10">MYLK3 kinase</fullName>
    </submittedName>
</protein>
<proteinExistence type="inferred from homology"/>
<dbReference type="InterPro" id="IPR011009">
    <property type="entry name" value="Kinase-like_dom_sf"/>
</dbReference>
<dbReference type="PROSITE" id="PS00108">
    <property type="entry name" value="PROTEIN_KINASE_ST"/>
    <property type="match status" value="1"/>
</dbReference>
<dbReference type="GO" id="GO:0004674">
    <property type="term" value="F:protein serine/threonine kinase activity"/>
    <property type="evidence" value="ECO:0007669"/>
    <property type="project" value="UniProtKB-KW"/>
</dbReference>